<proteinExistence type="predicted"/>
<evidence type="ECO:0000313" key="1">
    <source>
        <dbReference type="EMBL" id="KAH3876171.1"/>
    </source>
</evidence>
<dbReference type="AlphaFoldDB" id="A0A9D4MEM6"/>
<dbReference type="EMBL" id="JAIWYP010000001">
    <property type="protein sequence ID" value="KAH3876202.1"/>
    <property type="molecule type" value="Genomic_DNA"/>
</dbReference>
<comment type="caution">
    <text evidence="2">The sequence shown here is derived from an EMBL/GenBank/DDBJ whole genome shotgun (WGS) entry which is preliminary data.</text>
</comment>
<accession>A0A9D4MEM6</accession>
<reference evidence="2" key="1">
    <citation type="journal article" date="2019" name="bioRxiv">
        <title>The Genome of the Zebra Mussel, Dreissena polymorpha: A Resource for Invasive Species Research.</title>
        <authorList>
            <person name="McCartney M.A."/>
            <person name="Auch B."/>
            <person name="Kono T."/>
            <person name="Mallez S."/>
            <person name="Zhang Y."/>
            <person name="Obille A."/>
            <person name="Becker A."/>
            <person name="Abrahante J.E."/>
            <person name="Garbe J."/>
            <person name="Badalamenti J.P."/>
            <person name="Herman A."/>
            <person name="Mangelson H."/>
            <person name="Liachko I."/>
            <person name="Sullivan S."/>
            <person name="Sone E.D."/>
            <person name="Koren S."/>
            <person name="Silverstein K.A.T."/>
            <person name="Beckman K.B."/>
            <person name="Gohl D.M."/>
        </authorList>
    </citation>
    <scope>NUCLEOTIDE SEQUENCE</scope>
    <source>
        <strain evidence="2">Duluth1</strain>
        <tissue evidence="2">Whole animal</tissue>
    </source>
</reference>
<dbReference type="EMBL" id="JAIWYP010000001">
    <property type="protein sequence ID" value="KAH3876171.1"/>
    <property type="molecule type" value="Genomic_DNA"/>
</dbReference>
<protein>
    <submittedName>
        <fullName evidence="2">Uncharacterized protein</fullName>
    </submittedName>
</protein>
<evidence type="ECO:0000313" key="2">
    <source>
        <dbReference type="EMBL" id="KAH3876202.1"/>
    </source>
</evidence>
<keyword evidence="3" id="KW-1185">Reference proteome</keyword>
<organism evidence="2 3">
    <name type="scientific">Dreissena polymorpha</name>
    <name type="common">Zebra mussel</name>
    <name type="synonym">Mytilus polymorpha</name>
    <dbReference type="NCBI Taxonomy" id="45954"/>
    <lineage>
        <taxon>Eukaryota</taxon>
        <taxon>Metazoa</taxon>
        <taxon>Spiralia</taxon>
        <taxon>Lophotrochozoa</taxon>
        <taxon>Mollusca</taxon>
        <taxon>Bivalvia</taxon>
        <taxon>Autobranchia</taxon>
        <taxon>Heteroconchia</taxon>
        <taxon>Euheterodonta</taxon>
        <taxon>Imparidentia</taxon>
        <taxon>Neoheterodontei</taxon>
        <taxon>Myida</taxon>
        <taxon>Dreissenoidea</taxon>
        <taxon>Dreissenidae</taxon>
        <taxon>Dreissena</taxon>
    </lineage>
</organism>
<gene>
    <name evidence="1" type="ORF">DPMN_000006</name>
    <name evidence="2" type="ORF">DPMN_000038</name>
</gene>
<sequence>MASRRGIGLTRKQILARTNVLCKRTKIGSGHRNFVAGKDWWEGVKRRNPDLTIRKPERLTSTRARVMNWEVVGRYFSDLATILEGLDIADKPQRLWNCDELGKSFEHDPVRVVGEKGMP</sequence>
<dbReference type="Proteomes" id="UP000828390">
    <property type="component" value="Unassembled WGS sequence"/>
</dbReference>
<reference evidence="2" key="2">
    <citation type="submission" date="2020-11" db="EMBL/GenBank/DDBJ databases">
        <authorList>
            <person name="McCartney M.A."/>
            <person name="Auch B."/>
            <person name="Kono T."/>
            <person name="Mallez S."/>
            <person name="Becker A."/>
            <person name="Gohl D.M."/>
            <person name="Silverstein K.A.T."/>
            <person name="Koren S."/>
            <person name="Bechman K.B."/>
            <person name="Herman A."/>
            <person name="Abrahante J.E."/>
            <person name="Garbe J."/>
        </authorList>
    </citation>
    <scope>NUCLEOTIDE SEQUENCE</scope>
    <source>
        <strain evidence="2">Duluth1</strain>
        <tissue evidence="2">Whole animal</tissue>
    </source>
</reference>
<name>A0A9D4MEM6_DREPO</name>
<evidence type="ECO:0000313" key="3">
    <source>
        <dbReference type="Proteomes" id="UP000828390"/>
    </source>
</evidence>